<keyword evidence="2 7" id="KW-0813">Transport</keyword>
<dbReference type="Proteomes" id="UP000629963">
    <property type="component" value="Unassembled WGS sequence"/>
</dbReference>
<reference evidence="8 9" key="1">
    <citation type="submission" date="2020-08" db="EMBL/GenBank/DDBJ databases">
        <title>Description of novel Flavobacterium F-380 isolate.</title>
        <authorList>
            <person name="Saticioglu I.B."/>
            <person name="Duman M."/>
            <person name="Altun S."/>
        </authorList>
    </citation>
    <scope>NUCLEOTIDE SEQUENCE [LARGE SCALE GENOMIC DNA]</scope>
    <source>
        <strain evidence="8 9">F-380</strain>
    </source>
</reference>
<dbReference type="PRINTS" id="PR00125">
    <property type="entry name" value="ATPASEDELTA"/>
</dbReference>
<evidence type="ECO:0000256" key="3">
    <source>
        <dbReference type="ARBA" id="ARBA00022781"/>
    </source>
</evidence>
<organism evidence="8 9">
    <name type="scientific">Flavobacterium kayseriense</name>
    <dbReference type="NCBI Taxonomy" id="2764714"/>
    <lineage>
        <taxon>Bacteria</taxon>
        <taxon>Pseudomonadati</taxon>
        <taxon>Bacteroidota</taxon>
        <taxon>Flavobacteriia</taxon>
        <taxon>Flavobacteriales</taxon>
        <taxon>Flavobacteriaceae</taxon>
        <taxon>Flavobacterium</taxon>
    </lineage>
</organism>
<comment type="caution">
    <text evidence="8">The sequence shown here is derived from an EMBL/GenBank/DDBJ whole genome shotgun (WGS) entry which is preliminary data.</text>
</comment>
<evidence type="ECO:0000313" key="8">
    <source>
        <dbReference type="EMBL" id="MBC5840469.1"/>
    </source>
</evidence>
<evidence type="ECO:0000313" key="9">
    <source>
        <dbReference type="Proteomes" id="UP000629963"/>
    </source>
</evidence>
<comment type="similarity">
    <text evidence="7">Belongs to the ATPase delta chain family.</text>
</comment>
<comment type="function">
    <text evidence="7">F(1)F(0) ATP synthase produces ATP from ADP in the presence of a proton or sodium gradient. F-type ATPases consist of two structural domains, F(1) containing the extramembraneous catalytic core and F(0) containing the membrane proton channel, linked together by a central stalk and a peripheral stalk. During catalysis, ATP synthesis in the catalytic domain of F(1) is coupled via a rotary mechanism of the central stalk subunits to proton translocation.</text>
</comment>
<dbReference type="InterPro" id="IPR020781">
    <property type="entry name" value="ATPase_OSCP/d_CS"/>
</dbReference>
<dbReference type="PANTHER" id="PTHR11910">
    <property type="entry name" value="ATP SYNTHASE DELTA CHAIN"/>
    <property type="match status" value="1"/>
</dbReference>
<evidence type="ECO:0000256" key="4">
    <source>
        <dbReference type="ARBA" id="ARBA00023065"/>
    </source>
</evidence>
<gene>
    <name evidence="7 8" type="primary">atpH</name>
    <name evidence="8" type="ORF">H8R23_03545</name>
</gene>
<keyword evidence="7" id="KW-0139">CF(1)</keyword>
<evidence type="ECO:0000256" key="5">
    <source>
        <dbReference type="ARBA" id="ARBA00023136"/>
    </source>
</evidence>
<comment type="function">
    <text evidence="7">This protein is part of the stalk that links CF(0) to CF(1). It either transmits conformational changes from CF(0) to CF(1) or is implicated in proton conduction.</text>
</comment>
<evidence type="ECO:0000256" key="1">
    <source>
        <dbReference type="ARBA" id="ARBA00004370"/>
    </source>
</evidence>
<keyword evidence="5 7" id="KW-0472">Membrane</keyword>
<accession>A0ABR7J4K6</accession>
<comment type="subcellular location">
    <subcellularLocation>
        <location evidence="7">Cell membrane</location>
        <topology evidence="7">Peripheral membrane protein</topology>
    </subcellularLocation>
    <subcellularLocation>
        <location evidence="1">Membrane</location>
    </subcellularLocation>
</comment>
<proteinExistence type="inferred from homology"/>
<dbReference type="SUPFAM" id="SSF47928">
    <property type="entry name" value="N-terminal domain of the delta subunit of the F1F0-ATP synthase"/>
    <property type="match status" value="1"/>
</dbReference>
<dbReference type="InterPro" id="IPR026015">
    <property type="entry name" value="ATP_synth_OSCP/delta_N_sf"/>
</dbReference>
<dbReference type="RefSeq" id="WP_187009042.1">
    <property type="nucleotide sequence ID" value="NZ_JACRUI010000001.1"/>
</dbReference>
<sequence>MAGTRAAIRYAKAILDLANSKGVAEAVDTDMKSIALTISSNEELNTFIQNPTTRVEVKEKALVEIFASVNGVTKGLFHLLFENKRFEILEAIATEYVKLFDESNGIEVAKVTTAFPMDAALEAQVLASIAKLSDKKITIEKHIDPSIIGGFILRIGDKQYNASVANRLQVLKKELSN</sequence>
<dbReference type="NCBIfam" id="TIGR01145">
    <property type="entry name" value="ATP_synt_delta"/>
    <property type="match status" value="1"/>
</dbReference>
<dbReference type="Pfam" id="PF00213">
    <property type="entry name" value="OSCP"/>
    <property type="match status" value="1"/>
</dbReference>
<dbReference type="Gene3D" id="1.10.520.20">
    <property type="entry name" value="N-terminal domain of the delta subunit of the F1F0-ATP synthase"/>
    <property type="match status" value="1"/>
</dbReference>
<dbReference type="EMBL" id="JACRUJ010000001">
    <property type="protein sequence ID" value="MBC5840469.1"/>
    <property type="molecule type" value="Genomic_DNA"/>
</dbReference>
<keyword evidence="7" id="KW-1003">Cell membrane</keyword>
<protein>
    <recommendedName>
        <fullName evidence="7">ATP synthase subunit delta</fullName>
    </recommendedName>
    <alternativeName>
        <fullName evidence="7">ATP synthase F(1) sector subunit delta</fullName>
    </alternativeName>
    <alternativeName>
        <fullName evidence="7">F-type ATPase subunit delta</fullName>
        <shortName evidence="7">F-ATPase subunit delta</shortName>
    </alternativeName>
</protein>
<keyword evidence="9" id="KW-1185">Reference proteome</keyword>
<dbReference type="PROSITE" id="PS00389">
    <property type="entry name" value="ATPASE_DELTA"/>
    <property type="match status" value="1"/>
</dbReference>
<evidence type="ECO:0000256" key="2">
    <source>
        <dbReference type="ARBA" id="ARBA00022448"/>
    </source>
</evidence>
<dbReference type="HAMAP" id="MF_01416">
    <property type="entry name" value="ATP_synth_delta_bact"/>
    <property type="match status" value="1"/>
</dbReference>
<dbReference type="InterPro" id="IPR000711">
    <property type="entry name" value="ATPase_OSCP/dsu"/>
</dbReference>
<evidence type="ECO:0000256" key="7">
    <source>
        <dbReference type="HAMAP-Rule" id="MF_01416"/>
    </source>
</evidence>
<keyword evidence="4 7" id="KW-0406">Ion transport</keyword>
<keyword evidence="6 7" id="KW-0066">ATP synthesis</keyword>
<keyword evidence="3 7" id="KW-0375">Hydrogen ion transport</keyword>
<evidence type="ECO:0000256" key="6">
    <source>
        <dbReference type="ARBA" id="ARBA00023310"/>
    </source>
</evidence>
<name>A0ABR7J4K6_9FLAO</name>